<dbReference type="Proteomes" id="UP001174909">
    <property type="component" value="Unassembled WGS sequence"/>
</dbReference>
<evidence type="ECO:0000256" key="5">
    <source>
        <dbReference type="ARBA" id="ARBA00022528"/>
    </source>
</evidence>
<keyword evidence="13" id="KW-0653">Protein transport</keyword>
<dbReference type="SUPFAM" id="SSF52540">
    <property type="entry name" value="P-loop containing nucleoside triphosphate hydrolases"/>
    <property type="match status" value="1"/>
</dbReference>
<protein>
    <recommendedName>
        <fullName evidence="19">AIG1-type G domain-containing protein</fullName>
    </recommendedName>
</protein>
<evidence type="ECO:0000259" key="19">
    <source>
        <dbReference type="Pfam" id="PF04548"/>
    </source>
</evidence>
<evidence type="ECO:0000256" key="2">
    <source>
        <dbReference type="ARBA" id="ARBA00004167"/>
    </source>
</evidence>
<evidence type="ECO:0000256" key="13">
    <source>
        <dbReference type="ARBA" id="ARBA00022927"/>
    </source>
</evidence>
<evidence type="ECO:0000256" key="6">
    <source>
        <dbReference type="ARBA" id="ARBA00022640"/>
    </source>
</evidence>
<keyword evidence="21" id="KW-1185">Reference proteome</keyword>
<evidence type="ECO:0000256" key="16">
    <source>
        <dbReference type="ARBA" id="ARBA00023136"/>
    </source>
</evidence>
<proteinExistence type="inferred from homology"/>
<dbReference type="GO" id="GO:0015031">
    <property type="term" value="P:protein transport"/>
    <property type="evidence" value="ECO:0007669"/>
    <property type="project" value="UniProtKB-KW"/>
</dbReference>
<evidence type="ECO:0000313" key="21">
    <source>
        <dbReference type="Proteomes" id="UP001174909"/>
    </source>
</evidence>
<keyword evidence="11" id="KW-1002">Plastid outer membrane</keyword>
<gene>
    <name evidence="20" type="ORF">GBAR_LOCUS31265</name>
</gene>
<keyword evidence="16" id="KW-0472">Membrane</keyword>
<feature type="compositionally biased region" description="Low complexity" evidence="18">
    <location>
        <begin position="375"/>
        <end position="389"/>
    </location>
</feature>
<dbReference type="PANTHER" id="PTHR10903">
    <property type="entry name" value="GTPASE, IMAP FAMILY MEMBER-RELATED"/>
    <property type="match status" value="1"/>
</dbReference>
<feature type="region of interest" description="Disordered" evidence="18">
    <location>
        <begin position="371"/>
        <end position="427"/>
    </location>
</feature>
<evidence type="ECO:0000256" key="11">
    <source>
        <dbReference type="ARBA" id="ARBA00022805"/>
    </source>
</evidence>
<dbReference type="Gene3D" id="3.40.50.300">
    <property type="entry name" value="P-loop containing nucleotide triphosphate hydrolases"/>
    <property type="match status" value="1"/>
</dbReference>
<comment type="subcellular location">
    <subcellularLocation>
        <location evidence="2">Membrane</location>
        <topology evidence="2">Single-pass membrane protein</topology>
    </subcellularLocation>
    <subcellularLocation>
        <location evidence="17">Plastid</location>
        <location evidence="17">Chloroplast outer membrane</location>
    </subcellularLocation>
</comment>
<dbReference type="GO" id="GO:0016787">
    <property type="term" value="F:hydrolase activity"/>
    <property type="evidence" value="ECO:0007669"/>
    <property type="project" value="UniProtKB-KW"/>
</dbReference>
<dbReference type="AlphaFoldDB" id="A0AA35TZH4"/>
<comment type="caution">
    <text evidence="20">The sequence shown here is derived from an EMBL/GenBank/DDBJ whole genome shotgun (WGS) entry which is preliminary data.</text>
</comment>
<keyword evidence="8" id="KW-0479">Metal-binding</keyword>
<reference evidence="20" key="1">
    <citation type="submission" date="2023-03" db="EMBL/GenBank/DDBJ databases">
        <authorList>
            <person name="Steffen K."/>
            <person name="Cardenas P."/>
        </authorList>
    </citation>
    <scope>NUCLEOTIDE SEQUENCE</scope>
</reference>
<accession>A0AA35TZH4</accession>
<dbReference type="Pfam" id="PF04548">
    <property type="entry name" value="AIG1"/>
    <property type="match status" value="1"/>
</dbReference>
<comment type="cofactor">
    <cofactor evidence="1">
        <name>Mg(2+)</name>
        <dbReference type="ChEBI" id="CHEBI:18420"/>
    </cofactor>
</comment>
<evidence type="ECO:0000256" key="9">
    <source>
        <dbReference type="ARBA" id="ARBA00022741"/>
    </source>
</evidence>
<evidence type="ECO:0000256" key="3">
    <source>
        <dbReference type="ARBA" id="ARBA00008535"/>
    </source>
</evidence>
<evidence type="ECO:0000256" key="14">
    <source>
        <dbReference type="ARBA" id="ARBA00022989"/>
    </source>
</evidence>
<keyword evidence="14" id="KW-1133">Transmembrane helix</keyword>
<keyword evidence="9" id="KW-0547">Nucleotide-binding</keyword>
<dbReference type="InterPro" id="IPR006703">
    <property type="entry name" value="G_AIG1"/>
</dbReference>
<name>A0AA35TZH4_GEOBA</name>
<evidence type="ECO:0000256" key="10">
    <source>
        <dbReference type="ARBA" id="ARBA00022801"/>
    </source>
</evidence>
<feature type="domain" description="AIG1-type G" evidence="19">
    <location>
        <begin position="35"/>
        <end position="175"/>
    </location>
</feature>
<keyword evidence="7" id="KW-0812">Transmembrane</keyword>
<evidence type="ECO:0000256" key="15">
    <source>
        <dbReference type="ARBA" id="ARBA00023134"/>
    </source>
</evidence>
<keyword evidence="5" id="KW-0150">Chloroplast</keyword>
<evidence type="ECO:0000256" key="1">
    <source>
        <dbReference type="ARBA" id="ARBA00001946"/>
    </source>
</evidence>
<dbReference type="InterPro" id="IPR045058">
    <property type="entry name" value="GIMA/IAN/Toc"/>
</dbReference>
<evidence type="ECO:0000256" key="4">
    <source>
        <dbReference type="ARBA" id="ARBA00022448"/>
    </source>
</evidence>
<dbReference type="GO" id="GO:0016020">
    <property type="term" value="C:membrane"/>
    <property type="evidence" value="ECO:0007669"/>
    <property type="project" value="UniProtKB-SubCell"/>
</dbReference>
<sequence length="427" mass="47318">MDTIQRFLTSATVQLLSVSIREQLEQWFCSSKELSIFVSGRTGGGKSTLVNSLLGAKLAEEGAEPKPATAEIDCYERRVGEILVKVWDSPGLQDGTKHEERYLNHIAGRCNTGVDLFLFCINVGDATRFNLDSPEVKALAKLTAKLSPVIWNHAIIALTFANRLGQTSMEMRLAKRRKDKDKVRDLFCKKVDEWEQRLRRFLPEIGLSSNQIQKLKIVPTGHRRDPSLPDRPHWLSTFWFEALRSTHPRAQPALLRMNETRIVENPDTVDEKTHRQHSEDQAFIFSQFGSNVGRLMCGSEDLGSIAGLAMADFKDIELKERIVLEQFFIMNTIPQTSAEDYPRSPPPLSIGDGVEQDMLVSPLDVSFSQLGLGQTPTTSPAVSVPTATSDGSGVEATPGDGLQGEEEESLSSLASPKSVCGGHPYHE</sequence>
<keyword evidence="4" id="KW-0813">Transport</keyword>
<dbReference type="InterPro" id="IPR027417">
    <property type="entry name" value="P-loop_NTPase"/>
</dbReference>
<evidence type="ECO:0000256" key="12">
    <source>
        <dbReference type="ARBA" id="ARBA00022842"/>
    </source>
</evidence>
<evidence type="ECO:0000256" key="17">
    <source>
        <dbReference type="ARBA" id="ARBA00024013"/>
    </source>
</evidence>
<comment type="similarity">
    <text evidence="3">Belongs to the TRAFAC class TrmE-Era-EngA-EngB-Septin-like GTPase superfamily. AIG1/Toc34/Toc159-like paraseptin GTPase family. IAN subfamily.</text>
</comment>
<evidence type="ECO:0000256" key="8">
    <source>
        <dbReference type="ARBA" id="ARBA00022723"/>
    </source>
</evidence>
<evidence type="ECO:0000256" key="18">
    <source>
        <dbReference type="SAM" id="MobiDB-lite"/>
    </source>
</evidence>
<keyword evidence="12" id="KW-0460">Magnesium</keyword>
<organism evidence="20 21">
    <name type="scientific">Geodia barretti</name>
    <name type="common">Barrett's horny sponge</name>
    <dbReference type="NCBI Taxonomy" id="519541"/>
    <lineage>
        <taxon>Eukaryota</taxon>
        <taxon>Metazoa</taxon>
        <taxon>Porifera</taxon>
        <taxon>Demospongiae</taxon>
        <taxon>Heteroscleromorpha</taxon>
        <taxon>Tetractinellida</taxon>
        <taxon>Astrophorina</taxon>
        <taxon>Geodiidae</taxon>
        <taxon>Geodia</taxon>
    </lineage>
</organism>
<dbReference type="GO" id="GO:0046872">
    <property type="term" value="F:metal ion binding"/>
    <property type="evidence" value="ECO:0007669"/>
    <property type="project" value="UniProtKB-KW"/>
</dbReference>
<dbReference type="GO" id="GO:0005525">
    <property type="term" value="F:GTP binding"/>
    <property type="evidence" value="ECO:0007669"/>
    <property type="project" value="UniProtKB-KW"/>
</dbReference>
<dbReference type="EMBL" id="CASHTH010004443">
    <property type="protein sequence ID" value="CAI8057375.1"/>
    <property type="molecule type" value="Genomic_DNA"/>
</dbReference>
<evidence type="ECO:0000313" key="20">
    <source>
        <dbReference type="EMBL" id="CAI8057375.1"/>
    </source>
</evidence>
<dbReference type="PANTHER" id="PTHR10903:SF135">
    <property type="entry name" value="TRANSLOCASE OF CHLOROPLAST 120, CHLOROPLASTIC-RELATED"/>
    <property type="match status" value="1"/>
</dbReference>
<evidence type="ECO:0000256" key="7">
    <source>
        <dbReference type="ARBA" id="ARBA00022692"/>
    </source>
</evidence>
<keyword evidence="10" id="KW-0378">Hydrolase</keyword>
<keyword evidence="15" id="KW-0342">GTP-binding</keyword>
<keyword evidence="6" id="KW-0934">Plastid</keyword>